<comment type="caution">
    <text evidence="1">The sequence shown here is derived from an EMBL/GenBank/DDBJ whole genome shotgun (WGS) entry which is preliminary data.</text>
</comment>
<organism evidence="1 2">
    <name type="scientific">Rhododendron molle</name>
    <name type="common">Chinese azalea</name>
    <name type="synonym">Azalea mollis</name>
    <dbReference type="NCBI Taxonomy" id="49168"/>
    <lineage>
        <taxon>Eukaryota</taxon>
        <taxon>Viridiplantae</taxon>
        <taxon>Streptophyta</taxon>
        <taxon>Embryophyta</taxon>
        <taxon>Tracheophyta</taxon>
        <taxon>Spermatophyta</taxon>
        <taxon>Magnoliopsida</taxon>
        <taxon>eudicotyledons</taxon>
        <taxon>Gunneridae</taxon>
        <taxon>Pentapetalae</taxon>
        <taxon>asterids</taxon>
        <taxon>Ericales</taxon>
        <taxon>Ericaceae</taxon>
        <taxon>Ericoideae</taxon>
        <taxon>Rhodoreae</taxon>
        <taxon>Rhododendron</taxon>
    </lineage>
</organism>
<evidence type="ECO:0000313" key="2">
    <source>
        <dbReference type="Proteomes" id="UP001062846"/>
    </source>
</evidence>
<name>A0ACC0PD29_RHOML</name>
<evidence type="ECO:0000313" key="1">
    <source>
        <dbReference type="EMBL" id="KAI8563044.1"/>
    </source>
</evidence>
<reference evidence="1" key="1">
    <citation type="submission" date="2022-02" db="EMBL/GenBank/DDBJ databases">
        <title>Plant Genome Project.</title>
        <authorList>
            <person name="Zhang R.-G."/>
        </authorList>
    </citation>
    <scope>NUCLEOTIDE SEQUENCE</scope>
    <source>
        <strain evidence="1">AT1</strain>
    </source>
</reference>
<accession>A0ACC0PD29</accession>
<keyword evidence="2" id="KW-1185">Reference proteome</keyword>
<sequence length="300" mass="34079">MGALGSCLQSALLLLPWSGMFQKLSLLSGIPCILEVGVLGGVENSSLQDKIVLNFRSGKLGSRGKQWNSPQRSPSRPDSPSRGYCYRSLLMEKVSINLAPQSLWKLELYSEIVITRHRKRSRQQAKRLCLEHEGPNRSHSYFPVSNEEVQQFLQKRIAENVFVQHQCQACWHFEIQRVDKKRGDTTCYREFALSPHQMLSSKDIIDAKNEGIRSPTTGRLVRNQQDQTEHPTEKSTRLSMAELASSPEFTGWILLPDDSSLDTIGSGSDSRDENVAESCDRFSFFKWYLTKWTLPVSDPI</sequence>
<dbReference type="Proteomes" id="UP001062846">
    <property type="component" value="Chromosome 3"/>
</dbReference>
<gene>
    <name evidence="1" type="ORF">RHMOL_Rhmol03G0082600</name>
</gene>
<dbReference type="EMBL" id="CM046390">
    <property type="protein sequence ID" value="KAI8563044.1"/>
    <property type="molecule type" value="Genomic_DNA"/>
</dbReference>
<proteinExistence type="predicted"/>
<protein>
    <submittedName>
        <fullName evidence="1">Uncharacterized protein</fullName>
    </submittedName>
</protein>